<feature type="non-terminal residue" evidence="2">
    <location>
        <position position="1"/>
    </location>
</feature>
<accession>A0A9E7KDF5</accession>
<evidence type="ECO:0000313" key="2">
    <source>
        <dbReference type="EMBL" id="URE13356.1"/>
    </source>
</evidence>
<gene>
    <name evidence="2" type="ORF">MUK42_33859</name>
</gene>
<sequence>EESLALPRVRESTAEENGGGKGKGPSFVHPQSRFLQLPSPNSSLPQQFAAFQSRTNNNKETDQRMVVFPGELGIYVDNTSFGHIRCSVKDRSKRT</sequence>
<name>A0A9E7KDF5_9LILI</name>
<dbReference type="EMBL" id="CP097508">
    <property type="protein sequence ID" value="URE13356.1"/>
    <property type="molecule type" value="Genomic_DNA"/>
</dbReference>
<evidence type="ECO:0000313" key="3">
    <source>
        <dbReference type="Proteomes" id="UP001055439"/>
    </source>
</evidence>
<keyword evidence="3" id="KW-1185">Reference proteome</keyword>
<proteinExistence type="predicted"/>
<organism evidence="2 3">
    <name type="scientific">Musa troglodytarum</name>
    <name type="common">fe'i banana</name>
    <dbReference type="NCBI Taxonomy" id="320322"/>
    <lineage>
        <taxon>Eukaryota</taxon>
        <taxon>Viridiplantae</taxon>
        <taxon>Streptophyta</taxon>
        <taxon>Embryophyta</taxon>
        <taxon>Tracheophyta</taxon>
        <taxon>Spermatophyta</taxon>
        <taxon>Magnoliopsida</taxon>
        <taxon>Liliopsida</taxon>
        <taxon>Zingiberales</taxon>
        <taxon>Musaceae</taxon>
        <taxon>Musa</taxon>
    </lineage>
</organism>
<protein>
    <submittedName>
        <fullName evidence="2">Uncharacterized protein</fullName>
    </submittedName>
</protein>
<dbReference type="AlphaFoldDB" id="A0A9E7KDF5"/>
<dbReference type="Proteomes" id="UP001055439">
    <property type="component" value="Chromosome 6"/>
</dbReference>
<feature type="region of interest" description="Disordered" evidence="1">
    <location>
        <begin position="1"/>
        <end position="33"/>
    </location>
</feature>
<reference evidence="2" key="1">
    <citation type="submission" date="2022-05" db="EMBL/GenBank/DDBJ databases">
        <title>The Musa troglodytarum L. genome provides insights into the mechanism of non-climacteric behaviour and enrichment of carotenoids.</title>
        <authorList>
            <person name="Wang J."/>
        </authorList>
    </citation>
    <scope>NUCLEOTIDE SEQUENCE</scope>
    <source>
        <tissue evidence="2">Leaf</tissue>
    </source>
</reference>
<evidence type="ECO:0000256" key="1">
    <source>
        <dbReference type="SAM" id="MobiDB-lite"/>
    </source>
</evidence>